<gene>
    <name evidence="4" type="ORF">ORY91_001350</name>
    <name evidence="5" type="ORF">V9W64_06770</name>
</gene>
<evidence type="ECO:0000259" key="3">
    <source>
        <dbReference type="PROSITE" id="PS51462"/>
    </source>
</evidence>
<dbReference type="PROSITE" id="PS51462">
    <property type="entry name" value="NUDIX"/>
    <property type="match status" value="1"/>
</dbReference>
<dbReference type="Proteomes" id="UP001149607">
    <property type="component" value="Chromosome"/>
</dbReference>
<evidence type="ECO:0000256" key="2">
    <source>
        <dbReference type="ARBA" id="ARBA00022801"/>
    </source>
</evidence>
<feature type="domain" description="Nudix hydrolase" evidence="3">
    <location>
        <begin position="126"/>
        <end position="267"/>
    </location>
</feature>
<organism evidence="4">
    <name type="scientific">Neisseria leonii</name>
    <dbReference type="NCBI Taxonomy" id="2995413"/>
    <lineage>
        <taxon>Bacteria</taxon>
        <taxon>Pseudomonadati</taxon>
        <taxon>Pseudomonadota</taxon>
        <taxon>Betaproteobacteria</taxon>
        <taxon>Neisseriales</taxon>
        <taxon>Neisseriaceae</taxon>
        <taxon>Neisseria</taxon>
    </lineage>
</organism>
<reference evidence="4" key="1">
    <citation type="submission" date="2022-10" db="EMBL/GenBank/DDBJ databases">
        <authorList>
            <person name="Boutroux M."/>
        </authorList>
    </citation>
    <scope>NUCLEOTIDE SEQUENCE</scope>
    <source>
        <strain evidence="4">51.81</strain>
    </source>
</reference>
<keyword evidence="2" id="KW-0378">Hydrolase</keyword>
<evidence type="ECO:0000313" key="6">
    <source>
        <dbReference type="Proteomes" id="UP001149607"/>
    </source>
</evidence>
<dbReference type="RefSeq" id="WP_274585077.1">
    <property type="nucleotide sequence ID" value="NZ_CP146598.1"/>
</dbReference>
<name>A0A9X4E3A7_9NEIS</name>
<evidence type="ECO:0000313" key="4">
    <source>
        <dbReference type="EMBL" id="MDD9327934.1"/>
    </source>
</evidence>
<dbReference type="GO" id="GO:0016787">
    <property type="term" value="F:hydrolase activity"/>
    <property type="evidence" value="ECO:0007669"/>
    <property type="project" value="UniProtKB-KW"/>
</dbReference>
<proteinExistence type="predicted"/>
<reference evidence="5" key="2">
    <citation type="submission" date="2024-02" db="EMBL/GenBank/DDBJ databases">
        <title>Neisseria leonii sp. nov.</title>
        <authorList>
            <person name="Boutroux M."/>
            <person name="Favre-Rochex S."/>
            <person name="Gorgette O."/>
            <person name="Touak G."/>
            <person name="Muhle E."/>
            <person name="Chesneau O."/>
            <person name="Clermont D."/>
            <person name="Rahi P."/>
        </authorList>
    </citation>
    <scope>NUCLEOTIDE SEQUENCE</scope>
    <source>
        <strain evidence="5">51.81</strain>
    </source>
</reference>
<dbReference type="InterPro" id="IPR020084">
    <property type="entry name" value="NUDIX_hydrolase_CS"/>
</dbReference>
<dbReference type="PROSITE" id="PS00893">
    <property type="entry name" value="NUDIX_BOX"/>
    <property type="match status" value="1"/>
</dbReference>
<accession>A0A9X4E3A7</accession>
<dbReference type="SUPFAM" id="SSF55811">
    <property type="entry name" value="Nudix"/>
    <property type="match status" value="1"/>
</dbReference>
<dbReference type="Pfam" id="PF00293">
    <property type="entry name" value="NUDIX"/>
    <property type="match status" value="1"/>
</dbReference>
<dbReference type="AlphaFoldDB" id="A0A9X4E3A7"/>
<dbReference type="CDD" id="cd03676">
    <property type="entry name" value="NUDIX_Tnr3_like"/>
    <property type="match status" value="1"/>
</dbReference>
<keyword evidence="6" id="KW-1185">Reference proteome</keyword>
<sequence length="306" mass="34323">MEVPQFEHILSRALHDALWRRVQAVFVFDPGRWHELRLNGRHLGYLNDKWRRLLLRDWTGRLKSNDRAVYLETDDWLAMGDRLQNMAAVWRDTGELSGWRNEAFSVRLDGETLFDLERAAFRPLGLYSHAVHINGLSRYEGQWRFWIARRSPYKTVDPGKLDNMVGGGVAAGESVSEALCREGWEEAGLPDTLLAPLVCRWRLDSLRTVSRGLHRECLHVYHAVLRAGTAPENQDGEVAGFELFDAETLAGKMCAGEMMNDALLATLAAFADYGLLDEAHPLAQFLAGQVSPAEGAVLAAGGRNIL</sequence>
<dbReference type="EMBL" id="CP146598">
    <property type="protein sequence ID" value="WWY02424.1"/>
    <property type="molecule type" value="Genomic_DNA"/>
</dbReference>
<dbReference type="InterPro" id="IPR015797">
    <property type="entry name" value="NUDIX_hydrolase-like_dom_sf"/>
</dbReference>
<evidence type="ECO:0000313" key="5">
    <source>
        <dbReference type="EMBL" id="WWY02424.1"/>
    </source>
</evidence>
<evidence type="ECO:0000256" key="1">
    <source>
        <dbReference type="ARBA" id="ARBA00001946"/>
    </source>
</evidence>
<dbReference type="Gene3D" id="3.90.79.10">
    <property type="entry name" value="Nucleoside Triphosphate Pyrophosphohydrolase"/>
    <property type="match status" value="1"/>
</dbReference>
<protein>
    <submittedName>
        <fullName evidence="4">NUDIX domain-containing protein</fullName>
    </submittedName>
</protein>
<comment type="cofactor">
    <cofactor evidence="1">
        <name>Mg(2+)</name>
        <dbReference type="ChEBI" id="CHEBI:18420"/>
    </cofactor>
</comment>
<dbReference type="EMBL" id="JAPQFL010000003">
    <property type="protein sequence ID" value="MDD9327934.1"/>
    <property type="molecule type" value="Genomic_DNA"/>
</dbReference>
<dbReference type="InterPro" id="IPR000086">
    <property type="entry name" value="NUDIX_hydrolase_dom"/>
</dbReference>